<reference evidence="2" key="1">
    <citation type="submission" date="2016-11" db="EMBL/GenBank/DDBJ databases">
        <authorList>
            <person name="Varghese N."/>
            <person name="Submissions S."/>
        </authorList>
    </citation>
    <scope>NUCLEOTIDE SEQUENCE [LARGE SCALE GENOMIC DNA]</scope>
    <source>
        <strain evidence="2">DSM 27370</strain>
    </source>
</reference>
<dbReference type="AlphaFoldDB" id="A0A1M5BM67"/>
<sequence length="266" mass="28926">MKYFRFLLVFQLIGIFISGLNAQISILSENPQGIFMIDGAGDDPSSGVLSTTQSANNVFVDTDGRMGIGMFPNATDNSRLQINGSIMLRDGTQAEDRLLMSDANGKASWQSIGLSYVNGYLHPTGLATGLYPNSSSTEYWTGSYIDLPPGTYAVSLMTMMTTASGAAWNGIQSFWARMSLSDSSTGGTYSADIQGSSILYSGNLHVNAIYGLVKGMLIVKNQSTATKRYYLITWYGYGHGTIPTTLKYYGSGYYPENKFYALRISD</sequence>
<gene>
    <name evidence="1" type="ORF">SAMN05444362_106120</name>
</gene>
<dbReference type="EMBL" id="FQUC01000006">
    <property type="protein sequence ID" value="SHF43609.1"/>
    <property type="molecule type" value="Genomic_DNA"/>
</dbReference>
<accession>A0A1M5BM67</accession>
<protein>
    <submittedName>
        <fullName evidence="1">Uncharacterized protein</fullName>
    </submittedName>
</protein>
<keyword evidence="2" id="KW-1185">Reference proteome</keyword>
<dbReference type="STRING" id="1346286.SAMN05444362_106120"/>
<evidence type="ECO:0000313" key="2">
    <source>
        <dbReference type="Proteomes" id="UP000184480"/>
    </source>
</evidence>
<evidence type="ECO:0000313" key="1">
    <source>
        <dbReference type="EMBL" id="SHF43609.1"/>
    </source>
</evidence>
<dbReference type="Proteomes" id="UP000184480">
    <property type="component" value="Unassembled WGS sequence"/>
</dbReference>
<proteinExistence type="predicted"/>
<organism evidence="1 2">
    <name type="scientific">Dysgonomonas macrotermitis</name>
    <dbReference type="NCBI Taxonomy" id="1346286"/>
    <lineage>
        <taxon>Bacteria</taxon>
        <taxon>Pseudomonadati</taxon>
        <taxon>Bacteroidota</taxon>
        <taxon>Bacteroidia</taxon>
        <taxon>Bacteroidales</taxon>
        <taxon>Dysgonomonadaceae</taxon>
        <taxon>Dysgonomonas</taxon>
    </lineage>
</organism>
<dbReference type="RefSeq" id="WP_062180188.1">
    <property type="nucleotide sequence ID" value="NZ_BBXL01000009.1"/>
</dbReference>
<name>A0A1M5BM67_9BACT</name>
<dbReference type="OrthoDB" id="1252924at2"/>